<feature type="transmembrane region" description="Helical" evidence="5">
    <location>
        <begin position="109"/>
        <end position="128"/>
    </location>
</feature>
<dbReference type="Proteomes" id="UP001199355">
    <property type="component" value="Unassembled WGS sequence"/>
</dbReference>
<proteinExistence type="predicted"/>
<evidence type="ECO:0000256" key="4">
    <source>
        <dbReference type="ARBA" id="ARBA00023136"/>
    </source>
</evidence>
<dbReference type="CDD" id="cd16914">
    <property type="entry name" value="EcfT"/>
    <property type="match status" value="1"/>
</dbReference>
<protein>
    <submittedName>
        <fullName evidence="6">Energy-coupling factor transporter transmembrane protein EcfT</fullName>
    </submittedName>
</protein>
<keyword evidence="7" id="KW-1185">Reference proteome</keyword>
<evidence type="ECO:0000313" key="7">
    <source>
        <dbReference type="Proteomes" id="UP001199355"/>
    </source>
</evidence>
<comment type="caution">
    <text evidence="6">The sequence shown here is derived from an EMBL/GenBank/DDBJ whole genome shotgun (WGS) entry which is preliminary data.</text>
</comment>
<feature type="transmembrane region" description="Helical" evidence="5">
    <location>
        <begin position="75"/>
        <end position="97"/>
    </location>
</feature>
<dbReference type="AlphaFoldDB" id="A0AAE3DNK4"/>
<dbReference type="PANTHER" id="PTHR33514">
    <property type="entry name" value="PROTEIN ABCI12, CHLOROPLASTIC"/>
    <property type="match status" value="1"/>
</dbReference>
<dbReference type="PANTHER" id="PTHR33514:SF13">
    <property type="entry name" value="PROTEIN ABCI12, CHLOROPLASTIC"/>
    <property type="match status" value="1"/>
</dbReference>
<dbReference type="Pfam" id="PF02361">
    <property type="entry name" value="CbiQ"/>
    <property type="match status" value="1"/>
</dbReference>
<dbReference type="EMBL" id="JAJEQF010000056">
    <property type="protein sequence ID" value="MCC2169009.1"/>
    <property type="molecule type" value="Genomic_DNA"/>
</dbReference>
<evidence type="ECO:0000256" key="2">
    <source>
        <dbReference type="ARBA" id="ARBA00022692"/>
    </source>
</evidence>
<evidence type="ECO:0000256" key="1">
    <source>
        <dbReference type="ARBA" id="ARBA00004141"/>
    </source>
</evidence>
<dbReference type="GO" id="GO:0005886">
    <property type="term" value="C:plasma membrane"/>
    <property type="evidence" value="ECO:0007669"/>
    <property type="project" value="UniProtKB-ARBA"/>
</dbReference>
<dbReference type="RefSeq" id="WP_308729052.1">
    <property type="nucleotide sequence ID" value="NZ_JAJEQF010000056.1"/>
</dbReference>
<name>A0AAE3DNK4_9FIRM</name>
<keyword evidence="4 5" id="KW-0472">Membrane</keyword>
<reference evidence="6 7" key="1">
    <citation type="submission" date="2021-10" db="EMBL/GenBank/DDBJ databases">
        <title>Anaerobic single-cell dispensing facilitates the cultivation of human gut bacteria.</title>
        <authorList>
            <person name="Afrizal A."/>
        </authorList>
    </citation>
    <scope>NUCLEOTIDE SEQUENCE [LARGE SCALE GENOMIC DNA]</scope>
    <source>
        <strain evidence="6 7">CLA-AA-H244</strain>
    </source>
</reference>
<dbReference type="InterPro" id="IPR003339">
    <property type="entry name" value="ABC/ECF_trnsptr_transmembrane"/>
</dbReference>
<organism evidence="6 7">
    <name type="scientific">Gallintestinimicrobium propionicum</name>
    <dbReference type="NCBI Taxonomy" id="2981770"/>
    <lineage>
        <taxon>Bacteria</taxon>
        <taxon>Bacillati</taxon>
        <taxon>Bacillota</taxon>
        <taxon>Clostridia</taxon>
        <taxon>Lachnospirales</taxon>
        <taxon>Lachnospiraceae</taxon>
        <taxon>Gallintestinimicrobium</taxon>
    </lineage>
</organism>
<keyword evidence="3 5" id="KW-1133">Transmembrane helix</keyword>
<evidence type="ECO:0000256" key="5">
    <source>
        <dbReference type="SAM" id="Phobius"/>
    </source>
</evidence>
<evidence type="ECO:0000313" key="6">
    <source>
        <dbReference type="EMBL" id="MCC2169009.1"/>
    </source>
</evidence>
<feature type="transmembrane region" description="Helical" evidence="5">
    <location>
        <begin position="25"/>
        <end position="54"/>
    </location>
</feature>
<feature type="transmembrane region" description="Helical" evidence="5">
    <location>
        <begin position="245"/>
        <end position="262"/>
    </location>
</feature>
<accession>A0AAE3DNK4</accession>
<comment type="subcellular location">
    <subcellularLocation>
        <location evidence="1">Membrane</location>
        <topology evidence="1">Multi-pass membrane protein</topology>
    </subcellularLocation>
</comment>
<evidence type="ECO:0000256" key="3">
    <source>
        <dbReference type="ARBA" id="ARBA00022989"/>
    </source>
</evidence>
<keyword evidence="2 5" id="KW-0812">Transmembrane</keyword>
<gene>
    <name evidence="6" type="ORF">LKD45_15185</name>
</gene>
<sequence>MMQMPMGQYRPGNTFFHRADAKGKLLGLCLVIAAVIVSKGLIGCIAAAAAALTVSYLAGISLREQVKQQKGMCRFLAVIFLMNAFFYSGEHCIWSWWIFRLSQEGIRQGAMVVVHLVLILVFCMVLTITTEPMEITHGLEELLSPLSKVGVPTEEIAMILGVAMQFIPVLGEEAETIRMAQTARGARFESKKLTERAASFLPLVIPVFLAAFRRADELACAMEARGYRGPGRRTKKKKSLPNRNGNVAIAASAIFLIVQVFLQK</sequence>